<dbReference type="InterPro" id="IPR003607">
    <property type="entry name" value="HD/PDEase_dom"/>
</dbReference>
<evidence type="ECO:0000313" key="2">
    <source>
        <dbReference type="EMBL" id="CAD6490993.1"/>
    </source>
</evidence>
<gene>
    <name evidence="2" type="ORF">EMLJLAPB_00069</name>
</gene>
<feature type="domain" description="HD/PDEase" evidence="1">
    <location>
        <begin position="46"/>
        <end position="168"/>
    </location>
</feature>
<proteinExistence type="predicted"/>
<comment type="caution">
    <text evidence="2">The sequence shown here is derived from an EMBL/GenBank/DDBJ whole genome shotgun (WGS) entry which is preliminary data.</text>
</comment>
<dbReference type="InterPro" id="IPR006674">
    <property type="entry name" value="HD_domain"/>
</dbReference>
<protein>
    <submittedName>
        <fullName evidence="2">HD domain protein</fullName>
    </submittedName>
</protein>
<dbReference type="InterPro" id="IPR045509">
    <property type="entry name" value="HD_assoc_2"/>
</dbReference>
<dbReference type="EMBL" id="CAJHIS010000001">
    <property type="protein sequence ID" value="CAD6490993.1"/>
    <property type="molecule type" value="Genomic_DNA"/>
</dbReference>
<dbReference type="CDD" id="cd00077">
    <property type="entry name" value="HDc"/>
    <property type="match status" value="1"/>
</dbReference>
<dbReference type="InterPro" id="IPR050135">
    <property type="entry name" value="dGTPase-like"/>
</dbReference>
<dbReference type="FunFam" id="1.10.3210.10:FF:000037">
    <property type="entry name" value="Metal-dependent phosphohydrolase, HD superfamily"/>
    <property type="match status" value="1"/>
</dbReference>
<dbReference type="Pfam" id="PF01966">
    <property type="entry name" value="HD"/>
    <property type="match status" value="1"/>
</dbReference>
<dbReference type="SUPFAM" id="SSF109604">
    <property type="entry name" value="HD-domain/PDEase-like"/>
    <property type="match status" value="1"/>
</dbReference>
<dbReference type="Gene3D" id="1.10.3210.10">
    <property type="entry name" value="Hypothetical protein af1432"/>
    <property type="match status" value="1"/>
</dbReference>
<dbReference type="GO" id="GO:0006203">
    <property type="term" value="P:dGTP catabolic process"/>
    <property type="evidence" value="ECO:0007669"/>
    <property type="project" value="TreeGrafter"/>
</dbReference>
<dbReference type="PANTHER" id="PTHR11373">
    <property type="entry name" value="DEOXYNUCLEOSIDE TRIPHOSPHATE TRIPHOSPHOHYDROLASE"/>
    <property type="match status" value="1"/>
</dbReference>
<name>A0A811T600_9EURY</name>
<reference evidence="2" key="1">
    <citation type="submission" date="2020-10" db="EMBL/GenBank/DDBJ databases">
        <authorList>
            <person name="Hahn C.J."/>
            <person name="Laso-Perez R."/>
            <person name="Vulcano F."/>
            <person name="Vaziourakis K.-M."/>
            <person name="Stokke R."/>
            <person name="Steen I.H."/>
            <person name="Teske A."/>
            <person name="Boetius A."/>
            <person name="Liebeke M."/>
            <person name="Amann R."/>
            <person name="Knittel K."/>
        </authorList>
    </citation>
    <scope>NUCLEOTIDE SEQUENCE</scope>
    <source>
        <strain evidence="2">Gfbio:e3339647-f889-4370-9287-4fb5cb688e4c:AG392D22_GoMArc1</strain>
    </source>
</reference>
<dbReference type="Pfam" id="PF19276">
    <property type="entry name" value="HD_assoc_2"/>
    <property type="match status" value="1"/>
</dbReference>
<dbReference type="AlphaFoldDB" id="A0A811T600"/>
<dbReference type="Proteomes" id="UP000634805">
    <property type="component" value="Unassembled WGS sequence"/>
</dbReference>
<accession>A0A811T600</accession>
<dbReference type="PANTHER" id="PTHR11373:SF4">
    <property type="entry name" value="DEOXYNUCLEOSIDE TRIPHOSPHATE TRIPHOSPHOHYDROLASE SAMHD1"/>
    <property type="match status" value="1"/>
</dbReference>
<evidence type="ECO:0000259" key="1">
    <source>
        <dbReference type="SMART" id="SM00471"/>
    </source>
</evidence>
<sequence length="397" mass="45952">MKIIRDPVHGHIQLDALAVQIIDTPYFQRLRRIRQLGLSYLVYPGANHTRFEHSLGSYYLACKLTHLIEDPQIKKEIQLAALLHDIGHGPLSHTTEELIHRYTRKTHIDVEDIVEHTVIASILEAYEISPKQIVKHIKGQTYESQILTSEIDVDRMDYLIRDSHYTGVAYGLIDHLRLLHEIHFHGNKLAVEMGGLRAVEALLISRFFMHPTVYYHHVSRIAESMCQKAIEHLLDKQKLQPFELRSMDDTTLITTLQQSDKYTKEIANRLNNRNLFKRAIYTGFDNLPANILTYIGHSKRLEHEIAETANINPDYVIVDIPPQPEICESKAQIIINDTTLPLDQASPIVASLEKSQHDNWRLGIYTLPEYRNRIATASREILQIKRETKQYRLDNMP</sequence>
<organism evidence="2 3">
    <name type="scientific">Candidatus Argoarchaeum ethanivorans</name>
    <dbReference type="NCBI Taxonomy" id="2608793"/>
    <lineage>
        <taxon>Archaea</taxon>
        <taxon>Methanobacteriati</taxon>
        <taxon>Methanobacteriota</taxon>
        <taxon>Stenosarchaea group</taxon>
        <taxon>Methanomicrobia</taxon>
        <taxon>Methanosarcinales</taxon>
        <taxon>Methanosarcinales incertae sedis</taxon>
        <taxon>GOM Arc I cluster</taxon>
        <taxon>Candidatus Argoarchaeum</taxon>
    </lineage>
</organism>
<evidence type="ECO:0000313" key="3">
    <source>
        <dbReference type="Proteomes" id="UP000634805"/>
    </source>
</evidence>
<dbReference type="SMART" id="SM00471">
    <property type="entry name" value="HDc"/>
    <property type="match status" value="1"/>
</dbReference>
<dbReference type="GO" id="GO:0008832">
    <property type="term" value="F:dGTPase activity"/>
    <property type="evidence" value="ECO:0007669"/>
    <property type="project" value="TreeGrafter"/>
</dbReference>